<dbReference type="AlphaFoldDB" id="A0AAV3UHH7"/>
<proteinExistence type="predicted"/>
<comment type="caution">
    <text evidence="1">The sequence shown here is derived from an EMBL/GenBank/DDBJ whole genome shotgun (WGS) entry which is preliminary data.</text>
</comment>
<sequence length="74" mass="8232">MSIDMMGTREADDNKTAETQCRNCGSFVTPQFTRVFGNNQNVVFGCFECMTATDVKRGSANDPEDAARARKEMQ</sequence>
<evidence type="ECO:0000313" key="1">
    <source>
        <dbReference type="EMBL" id="GAA5050350.1"/>
    </source>
</evidence>
<evidence type="ECO:0008006" key="3">
    <source>
        <dbReference type="Google" id="ProtNLM"/>
    </source>
</evidence>
<reference evidence="1 2" key="1">
    <citation type="journal article" date="2019" name="Int. J. Syst. Evol. Microbiol.">
        <title>The Global Catalogue of Microorganisms (GCM) 10K type strain sequencing project: providing services to taxonomists for standard genome sequencing and annotation.</title>
        <authorList>
            <consortium name="The Broad Institute Genomics Platform"/>
            <consortium name="The Broad Institute Genome Sequencing Center for Infectious Disease"/>
            <person name="Wu L."/>
            <person name="Ma J."/>
        </authorList>
    </citation>
    <scope>NUCLEOTIDE SEQUENCE [LARGE SCALE GENOMIC DNA]</scope>
    <source>
        <strain evidence="1 2">JCM 17504</strain>
    </source>
</reference>
<keyword evidence="2" id="KW-1185">Reference proteome</keyword>
<organism evidence="1 2">
    <name type="scientific">Haladaptatus pallidirubidus</name>
    <dbReference type="NCBI Taxonomy" id="1008152"/>
    <lineage>
        <taxon>Archaea</taxon>
        <taxon>Methanobacteriati</taxon>
        <taxon>Methanobacteriota</taxon>
        <taxon>Stenosarchaea group</taxon>
        <taxon>Halobacteria</taxon>
        <taxon>Halobacteriales</taxon>
        <taxon>Haladaptataceae</taxon>
        <taxon>Haladaptatus</taxon>
    </lineage>
</organism>
<gene>
    <name evidence="1" type="ORF">GCM10025751_24340</name>
</gene>
<name>A0AAV3UHH7_9EURY</name>
<protein>
    <recommendedName>
        <fullName evidence="3">Small CPxCG-related zinc finger protein</fullName>
    </recommendedName>
</protein>
<dbReference type="Proteomes" id="UP001501729">
    <property type="component" value="Unassembled WGS sequence"/>
</dbReference>
<dbReference type="RefSeq" id="WP_425556745.1">
    <property type="nucleotide sequence ID" value="NZ_BAABKX010000008.1"/>
</dbReference>
<accession>A0AAV3UHH7</accession>
<dbReference type="EMBL" id="BAABKX010000008">
    <property type="protein sequence ID" value="GAA5050350.1"/>
    <property type="molecule type" value="Genomic_DNA"/>
</dbReference>
<evidence type="ECO:0000313" key="2">
    <source>
        <dbReference type="Proteomes" id="UP001501729"/>
    </source>
</evidence>
<dbReference type="InterPro" id="IPR055985">
    <property type="entry name" value="DUF7563"/>
</dbReference>
<dbReference type="Pfam" id="PF24444">
    <property type="entry name" value="DUF7563"/>
    <property type="match status" value="1"/>
</dbReference>